<evidence type="ECO:0000256" key="1">
    <source>
        <dbReference type="SAM" id="MobiDB-lite"/>
    </source>
</evidence>
<sequence>MKMSTTSFMFLFEILAVTFLPVCFGFQSNDAPRPTRKLSPCSSPFRSGGDTATTTTTTTTTTRTSLHSSLDEMFNKNEDLLLVRQTLEEKYSGFGKLLNLNDSVWKSIGAGYVNGFTLFVPTNEALESLDATKQTQLYDERNLETTQKIASFHVINELVTAEDLFHAGGVITLGGEVPVDRSTKGGMFGMGGKEDGGVLVNQVKVVHSFPLGSGIVHEVDGLVSPNILWRYMDQLRIPGSK</sequence>
<evidence type="ECO:0000259" key="3">
    <source>
        <dbReference type="PROSITE" id="PS50213"/>
    </source>
</evidence>
<feature type="domain" description="FAS1" evidence="3">
    <location>
        <begin position="67"/>
        <end position="223"/>
    </location>
</feature>
<evidence type="ECO:0000256" key="2">
    <source>
        <dbReference type="SAM" id="SignalP"/>
    </source>
</evidence>
<dbReference type="PROSITE" id="PS50213">
    <property type="entry name" value="FAS1"/>
    <property type="match status" value="1"/>
</dbReference>
<protein>
    <recommendedName>
        <fullName evidence="3">FAS1 domain-containing protein</fullName>
    </recommendedName>
</protein>
<proteinExistence type="predicted"/>
<feature type="chain" id="PRO_5042141505" description="FAS1 domain-containing protein" evidence="2">
    <location>
        <begin position="26"/>
        <end position="241"/>
    </location>
</feature>
<dbReference type="Gene3D" id="2.30.180.10">
    <property type="entry name" value="FAS1 domain"/>
    <property type="match status" value="1"/>
</dbReference>
<name>A0AAD2FWC9_9STRA</name>
<dbReference type="Proteomes" id="UP001295423">
    <property type="component" value="Unassembled WGS sequence"/>
</dbReference>
<dbReference type="EMBL" id="CAKOGP040001870">
    <property type="protein sequence ID" value="CAJ1954844.1"/>
    <property type="molecule type" value="Genomic_DNA"/>
</dbReference>
<feature type="region of interest" description="Disordered" evidence="1">
    <location>
        <begin position="31"/>
        <end position="62"/>
    </location>
</feature>
<dbReference type="InterPro" id="IPR000782">
    <property type="entry name" value="FAS1_domain"/>
</dbReference>
<evidence type="ECO:0000313" key="4">
    <source>
        <dbReference type="EMBL" id="CAJ1954844.1"/>
    </source>
</evidence>
<dbReference type="InterPro" id="IPR050904">
    <property type="entry name" value="Adhesion/Biosynth-related"/>
</dbReference>
<dbReference type="PANTHER" id="PTHR10900">
    <property type="entry name" value="PERIOSTIN-RELATED"/>
    <property type="match status" value="1"/>
</dbReference>
<comment type="caution">
    <text evidence="4">The sequence shown here is derived from an EMBL/GenBank/DDBJ whole genome shotgun (WGS) entry which is preliminary data.</text>
</comment>
<evidence type="ECO:0000313" key="5">
    <source>
        <dbReference type="Proteomes" id="UP001295423"/>
    </source>
</evidence>
<dbReference type="InterPro" id="IPR036378">
    <property type="entry name" value="FAS1_dom_sf"/>
</dbReference>
<feature type="signal peptide" evidence="2">
    <location>
        <begin position="1"/>
        <end position="25"/>
    </location>
</feature>
<dbReference type="AlphaFoldDB" id="A0AAD2FWC9"/>
<accession>A0AAD2FWC9</accession>
<dbReference type="Pfam" id="PF02469">
    <property type="entry name" value="Fasciclin"/>
    <property type="match status" value="1"/>
</dbReference>
<dbReference type="PANTHER" id="PTHR10900:SF77">
    <property type="entry name" value="FI19380P1"/>
    <property type="match status" value="1"/>
</dbReference>
<dbReference type="SUPFAM" id="SSF82153">
    <property type="entry name" value="FAS1 domain"/>
    <property type="match status" value="1"/>
</dbReference>
<dbReference type="SMART" id="SM00554">
    <property type="entry name" value="FAS1"/>
    <property type="match status" value="1"/>
</dbReference>
<reference evidence="4" key="1">
    <citation type="submission" date="2023-08" db="EMBL/GenBank/DDBJ databases">
        <authorList>
            <person name="Audoor S."/>
            <person name="Bilcke G."/>
        </authorList>
    </citation>
    <scope>NUCLEOTIDE SEQUENCE</scope>
</reference>
<dbReference type="GO" id="GO:0005615">
    <property type="term" value="C:extracellular space"/>
    <property type="evidence" value="ECO:0007669"/>
    <property type="project" value="TreeGrafter"/>
</dbReference>
<gene>
    <name evidence="4" type="ORF">CYCCA115_LOCUS15436</name>
</gene>
<keyword evidence="5" id="KW-1185">Reference proteome</keyword>
<organism evidence="4 5">
    <name type="scientific">Cylindrotheca closterium</name>
    <dbReference type="NCBI Taxonomy" id="2856"/>
    <lineage>
        <taxon>Eukaryota</taxon>
        <taxon>Sar</taxon>
        <taxon>Stramenopiles</taxon>
        <taxon>Ochrophyta</taxon>
        <taxon>Bacillariophyta</taxon>
        <taxon>Bacillariophyceae</taxon>
        <taxon>Bacillariophycidae</taxon>
        <taxon>Bacillariales</taxon>
        <taxon>Bacillariaceae</taxon>
        <taxon>Cylindrotheca</taxon>
    </lineage>
</organism>
<feature type="compositionally biased region" description="Low complexity" evidence="1">
    <location>
        <begin position="51"/>
        <end position="62"/>
    </location>
</feature>
<keyword evidence="2" id="KW-0732">Signal</keyword>